<name>A0A4C1XWR9_EUMVA</name>
<sequence>MGEKSAPRADPAPPREAIRRGPPESTPARPLSQITLGFAEDIKTVMSVLRAVKSSEISEFARDIRACRSSEEKLLVLVNYHHLMCTKEYGLDLVLVQETFLKPSRPRSCALPGYVQLRTDRTDAPLGGTAIYYKRSLHCCPIDLPTLSNIEAKVVKS</sequence>
<protein>
    <submittedName>
        <fullName evidence="2">Uncharacterized protein</fullName>
    </submittedName>
</protein>
<accession>A0A4C1XWR9</accession>
<evidence type="ECO:0000313" key="2">
    <source>
        <dbReference type="EMBL" id="GBP67543.1"/>
    </source>
</evidence>
<keyword evidence="3" id="KW-1185">Reference proteome</keyword>
<reference evidence="2 3" key="1">
    <citation type="journal article" date="2019" name="Commun. Biol.">
        <title>The bagworm genome reveals a unique fibroin gene that provides high tensile strength.</title>
        <authorList>
            <person name="Kono N."/>
            <person name="Nakamura H."/>
            <person name="Ohtoshi R."/>
            <person name="Tomita M."/>
            <person name="Numata K."/>
            <person name="Arakawa K."/>
        </authorList>
    </citation>
    <scope>NUCLEOTIDE SEQUENCE [LARGE SCALE GENOMIC DNA]</scope>
</reference>
<dbReference type="InterPro" id="IPR036691">
    <property type="entry name" value="Endo/exonu/phosph_ase_sf"/>
</dbReference>
<dbReference type="SUPFAM" id="SSF56219">
    <property type="entry name" value="DNase I-like"/>
    <property type="match status" value="1"/>
</dbReference>
<feature type="region of interest" description="Disordered" evidence="1">
    <location>
        <begin position="1"/>
        <end position="31"/>
    </location>
</feature>
<evidence type="ECO:0000256" key="1">
    <source>
        <dbReference type="SAM" id="MobiDB-lite"/>
    </source>
</evidence>
<organism evidence="2 3">
    <name type="scientific">Eumeta variegata</name>
    <name type="common">Bagworm moth</name>
    <name type="synonym">Eumeta japonica</name>
    <dbReference type="NCBI Taxonomy" id="151549"/>
    <lineage>
        <taxon>Eukaryota</taxon>
        <taxon>Metazoa</taxon>
        <taxon>Ecdysozoa</taxon>
        <taxon>Arthropoda</taxon>
        <taxon>Hexapoda</taxon>
        <taxon>Insecta</taxon>
        <taxon>Pterygota</taxon>
        <taxon>Neoptera</taxon>
        <taxon>Endopterygota</taxon>
        <taxon>Lepidoptera</taxon>
        <taxon>Glossata</taxon>
        <taxon>Ditrysia</taxon>
        <taxon>Tineoidea</taxon>
        <taxon>Psychidae</taxon>
        <taxon>Oiketicinae</taxon>
        <taxon>Eumeta</taxon>
    </lineage>
</organism>
<dbReference type="AlphaFoldDB" id="A0A4C1XWR9"/>
<comment type="caution">
    <text evidence="2">The sequence shown here is derived from an EMBL/GenBank/DDBJ whole genome shotgun (WGS) entry which is preliminary data.</text>
</comment>
<dbReference type="OrthoDB" id="410155at2759"/>
<proteinExistence type="predicted"/>
<gene>
    <name evidence="2" type="ORF">EVAR_98596_1</name>
</gene>
<dbReference type="EMBL" id="BGZK01000987">
    <property type="protein sequence ID" value="GBP67543.1"/>
    <property type="molecule type" value="Genomic_DNA"/>
</dbReference>
<dbReference type="Proteomes" id="UP000299102">
    <property type="component" value="Unassembled WGS sequence"/>
</dbReference>
<evidence type="ECO:0000313" key="3">
    <source>
        <dbReference type="Proteomes" id="UP000299102"/>
    </source>
</evidence>